<reference evidence="3" key="1">
    <citation type="submission" date="2016-10" db="EMBL/GenBank/DDBJ databases">
        <authorList>
            <person name="Varghese N."/>
            <person name="Submissions S."/>
        </authorList>
    </citation>
    <scope>NUCLEOTIDE SEQUENCE [LARGE SCALE GENOMIC DNA]</scope>
    <source>
        <strain evidence="3">DSM 22127</strain>
    </source>
</reference>
<dbReference type="InterPro" id="IPR029016">
    <property type="entry name" value="GAF-like_dom_sf"/>
</dbReference>
<gene>
    <name evidence="2" type="ORF">SAMN04488570_3288</name>
</gene>
<dbReference type="STRING" id="642780.SAMN04488570_3288"/>
<dbReference type="Pfam" id="PF01590">
    <property type="entry name" value="GAF"/>
    <property type="match status" value="1"/>
</dbReference>
<proteinExistence type="predicted"/>
<accession>A0A1H1WWP9</accession>
<name>A0A1H1WWP9_9ACTN</name>
<protein>
    <submittedName>
        <fullName evidence="2">GAF domain-containing protein</fullName>
    </submittedName>
</protein>
<evidence type="ECO:0000313" key="2">
    <source>
        <dbReference type="EMBL" id="SDT01130.1"/>
    </source>
</evidence>
<dbReference type="PANTHER" id="PTHR43102:SF2">
    <property type="entry name" value="GAF DOMAIN-CONTAINING PROTEIN"/>
    <property type="match status" value="1"/>
</dbReference>
<sequence length="184" mass="19862">MTRVEPSPTTSWGGTDRAQRDALVASYVAAARRTSSLQRLAEEAAHVAEVPVVIVGLMTSTTQHTVAGVGAETNLIARRDALCGAVVDQGRRVHVPDASLDERWARNPYVDGRRARVRFYGSHPIVDPTGVVLGTLCVFDVRPRELDLRQAQALDALATRMAVVLERARHAAGESLAARPLVHA</sequence>
<organism evidence="2 3">
    <name type="scientific">Nocardioides scoriae</name>
    <dbReference type="NCBI Taxonomy" id="642780"/>
    <lineage>
        <taxon>Bacteria</taxon>
        <taxon>Bacillati</taxon>
        <taxon>Actinomycetota</taxon>
        <taxon>Actinomycetes</taxon>
        <taxon>Propionibacteriales</taxon>
        <taxon>Nocardioidaceae</taxon>
        <taxon>Nocardioides</taxon>
    </lineage>
</organism>
<dbReference type="Gene3D" id="3.30.450.40">
    <property type="match status" value="1"/>
</dbReference>
<feature type="domain" description="GAF" evidence="1">
    <location>
        <begin position="32"/>
        <end position="175"/>
    </location>
</feature>
<evidence type="ECO:0000259" key="1">
    <source>
        <dbReference type="SMART" id="SM00065"/>
    </source>
</evidence>
<dbReference type="AlphaFoldDB" id="A0A1H1WWP9"/>
<dbReference type="InterPro" id="IPR003018">
    <property type="entry name" value="GAF"/>
</dbReference>
<dbReference type="PANTHER" id="PTHR43102">
    <property type="entry name" value="SLR1143 PROTEIN"/>
    <property type="match status" value="1"/>
</dbReference>
<dbReference type="Proteomes" id="UP000198859">
    <property type="component" value="Chromosome I"/>
</dbReference>
<dbReference type="SMART" id="SM00065">
    <property type="entry name" value="GAF"/>
    <property type="match status" value="1"/>
</dbReference>
<dbReference type="EMBL" id="LT629757">
    <property type="protein sequence ID" value="SDT01130.1"/>
    <property type="molecule type" value="Genomic_DNA"/>
</dbReference>
<evidence type="ECO:0000313" key="3">
    <source>
        <dbReference type="Proteomes" id="UP000198859"/>
    </source>
</evidence>
<dbReference type="SUPFAM" id="SSF55781">
    <property type="entry name" value="GAF domain-like"/>
    <property type="match status" value="1"/>
</dbReference>
<keyword evidence="3" id="KW-1185">Reference proteome</keyword>